<protein>
    <submittedName>
        <fullName evidence="1">Uncharacterized protein</fullName>
    </submittedName>
</protein>
<evidence type="ECO:0000313" key="2">
    <source>
        <dbReference type="Proteomes" id="UP000297861"/>
    </source>
</evidence>
<sequence length="226" mass="26435">MEAKAENLQSEIKDTTLSESDLILQLINQKKVVPYSIYEDQQKKIEELLSELLILREHGPTRISAESKDDTPEQGIPVMKRSALLQFDNLVREKTKYKKLEQDIITPDLQDLQTLPTVYEWVQQISSQIKDYPKKDTTEYKHLFIYIALMLYSPRFFAGECLIRGLRDELAKLFDLSPSHISNLCRDVPYRHRSYSNFQRNADYIIDEILFRIKSSSGKKDKCINV</sequence>
<name>A0A4Y8KTW9_9BACT</name>
<dbReference type="Proteomes" id="UP000297861">
    <property type="component" value="Unassembled WGS sequence"/>
</dbReference>
<keyword evidence="2" id="KW-1185">Reference proteome</keyword>
<dbReference type="RefSeq" id="WP_134437457.1">
    <property type="nucleotide sequence ID" value="NZ_SOML01000016.1"/>
</dbReference>
<dbReference type="AlphaFoldDB" id="A0A4Y8KTW9"/>
<comment type="caution">
    <text evidence="1">The sequence shown here is derived from an EMBL/GenBank/DDBJ whole genome shotgun (WGS) entry which is preliminary data.</text>
</comment>
<gene>
    <name evidence="1" type="ORF">E2605_18165</name>
</gene>
<dbReference type="OrthoDB" id="1082675at2"/>
<evidence type="ECO:0000313" key="1">
    <source>
        <dbReference type="EMBL" id="TFD92770.1"/>
    </source>
</evidence>
<proteinExistence type="predicted"/>
<organism evidence="1 2">
    <name type="scientific">Dysgonomonas capnocytophagoides</name>
    <dbReference type="NCBI Taxonomy" id="45254"/>
    <lineage>
        <taxon>Bacteria</taxon>
        <taxon>Pseudomonadati</taxon>
        <taxon>Bacteroidota</taxon>
        <taxon>Bacteroidia</taxon>
        <taxon>Bacteroidales</taxon>
        <taxon>Dysgonomonadaceae</taxon>
        <taxon>Dysgonomonas</taxon>
    </lineage>
</organism>
<reference evidence="1 2" key="1">
    <citation type="submission" date="2019-03" db="EMBL/GenBank/DDBJ databases">
        <title>San Antonio Military Medical Center submission to MRSN (WRAIR), pending publication.</title>
        <authorList>
            <person name="Blyth D.M."/>
            <person name="Mccarthy S.L."/>
            <person name="Schall S.E."/>
            <person name="Stam J.A."/>
            <person name="Ong A.C."/>
            <person name="Mcgann P.T."/>
        </authorList>
    </citation>
    <scope>NUCLEOTIDE SEQUENCE [LARGE SCALE GENOMIC DNA]</scope>
    <source>
        <strain evidence="1 2">MRSN571793</strain>
    </source>
</reference>
<accession>A0A4Y8KTW9</accession>
<dbReference type="EMBL" id="SOML01000016">
    <property type="protein sequence ID" value="TFD92770.1"/>
    <property type="molecule type" value="Genomic_DNA"/>
</dbReference>